<feature type="compositionally biased region" description="Low complexity" evidence="1">
    <location>
        <begin position="143"/>
        <end position="167"/>
    </location>
</feature>
<dbReference type="EMBL" id="QXGD01000183">
    <property type="protein sequence ID" value="KAE9248875.1"/>
    <property type="molecule type" value="Genomic_DNA"/>
</dbReference>
<gene>
    <name evidence="2" type="ORF">PF002_g5557</name>
</gene>
<evidence type="ECO:0008006" key="4">
    <source>
        <dbReference type="Google" id="ProtNLM"/>
    </source>
</evidence>
<organism evidence="2 3">
    <name type="scientific">Phytophthora fragariae</name>
    <dbReference type="NCBI Taxonomy" id="53985"/>
    <lineage>
        <taxon>Eukaryota</taxon>
        <taxon>Sar</taxon>
        <taxon>Stramenopiles</taxon>
        <taxon>Oomycota</taxon>
        <taxon>Peronosporomycetes</taxon>
        <taxon>Peronosporales</taxon>
        <taxon>Peronosporaceae</taxon>
        <taxon>Phytophthora</taxon>
    </lineage>
</organism>
<evidence type="ECO:0000256" key="1">
    <source>
        <dbReference type="SAM" id="MobiDB-lite"/>
    </source>
</evidence>
<proteinExistence type="predicted"/>
<sequence length="391" mass="41916">MRLQNGTDTDGSELRLGCISEDYKQTKLRDEEEAQQRASSVSRDERADRRAAQAEVEAAAARAAAAVEAACEVAKGALTLVATLMTGTDGDLVATSANVRVSTGRTPRIGNDGGGDGDDDDGVVMVSMMNPDTGTEGQGDGDQGAAQAPGLAAAGTGTPAPAATRAAPPTPTVIYRYREVEKKLQLPKFKGLDEPKLTVKAWLKAVKNELRRQAAILRTEWREHEVFIAVVASFESEALLWFDTVEDSFLSREDQTFGNLSRLLKDRYMVKRSNPEVVARLRLRRHSEMLREIAPSNPVDEEWLGDAFLSGMHNSWSATLVRGHRPATLNVAVNAALDQVGEYGEGYGVELSMAIATQDRRAASTSTVPTVAQDLGNVQFGAGGNLGSVGD</sequence>
<reference evidence="2 3" key="1">
    <citation type="submission" date="2018-08" db="EMBL/GenBank/DDBJ databases">
        <title>Genomic investigation of the strawberry pathogen Phytophthora fragariae indicates pathogenicity is determined by transcriptional variation in three key races.</title>
        <authorList>
            <person name="Adams T.M."/>
            <person name="Armitage A.D."/>
            <person name="Sobczyk M.K."/>
            <person name="Bates H.J."/>
            <person name="Dunwell J.M."/>
            <person name="Nellist C.F."/>
            <person name="Harrison R.J."/>
        </authorList>
    </citation>
    <scope>NUCLEOTIDE SEQUENCE [LARGE SCALE GENOMIC DNA]</scope>
    <source>
        <strain evidence="2 3">BC-1</strain>
    </source>
</reference>
<feature type="region of interest" description="Disordered" evidence="1">
    <location>
        <begin position="130"/>
        <end position="169"/>
    </location>
</feature>
<accession>A0A6A4A643</accession>
<comment type="caution">
    <text evidence="2">The sequence shown here is derived from an EMBL/GenBank/DDBJ whole genome shotgun (WGS) entry which is preliminary data.</text>
</comment>
<name>A0A6A4A643_9STRA</name>
<evidence type="ECO:0000313" key="3">
    <source>
        <dbReference type="Proteomes" id="UP000440367"/>
    </source>
</evidence>
<evidence type="ECO:0000313" key="2">
    <source>
        <dbReference type="EMBL" id="KAE9248875.1"/>
    </source>
</evidence>
<protein>
    <recommendedName>
        <fullName evidence="4">Retrotransposon gag domain-containing protein</fullName>
    </recommendedName>
</protein>
<dbReference type="AlphaFoldDB" id="A0A6A4A643"/>
<dbReference type="Proteomes" id="UP000440367">
    <property type="component" value="Unassembled WGS sequence"/>
</dbReference>
<feature type="region of interest" description="Disordered" evidence="1">
    <location>
        <begin position="27"/>
        <end position="49"/>
    </location>
</feature>